<dbReference type="EMBL" id="CP070496">
    <property type="protein sequence ID" value="QSB03847.1"/>
    <property type="molecule type" value="Genomic_DNA"/>
</dbReference>
<proteinExistence type="predicted"/>
<dbReference type="Proteomes" id="UP000662939">
    <property type="component" value="Chromosome"/>
</dbReference>
<reference evidence="1" key="1">
    <citation type="submission" date="2021-02" db="EMBL/GenBank/DDBJ databases">
        <title>Natronoglycomyces albus gen. nov., sp. nov, a haloalkaliphilic actinobacterium from a soda solonchak soil.</title>
        <authorList>
            <person name="Sorokin D.Y."/>
            <person name="Khijniak T.V."/>
            <person name="Zakharycheva A.P."/>
            <person name="Boueva O.V."/>
            <person name="Ariskina E.V."/>
            <person name="Hahnke R.L."/>
            <person name="Bunk B."/>
            <person name="Sproer C."/>
            <person name="Schumann P."/>
            <person name="Evtushenko L.I."/>
            <person name="Kublanov I.V."/>
        </authorList>
    </citation>
    <scope>NUCLEOTIDE SEQUENCE</scope>
    <source>
        <strain evidence="1">DSM 106290</strain>
    </source>
</reference>
<dbReference type="AlphaFoldDB" id="A0A895XG42"/>
<dbReference type="RefSeq" id="WP_213169846.1">
    <property type="nucleotide sequence ID" value="NZ_CP070496.1"/>
</dbReference>
<name>A0A895XG42_9ACTN</name>
<keyword evidence="2" id="KW-1185">Reference proteome</keyword>
<sequence length="93" mass="10160">MSDTNSFIRPEGHIQTLPSGSLRVIVYAGKNPLTGKRHDLTETVQVRRDVSQRDRNRGGTKYLALPHDDAGFDTMALLSIAPAQSICSAPRQG</sequence>
<evidence type="ECO:0000313" key="2">
    <source>
        <dbReference type="Proteomes" id="UP000662939"/>
    </source>
</evidence>
<gene>
    <name evidence="1" type="ORF">JQS30_08385</name>
</gene>
<organism evidence="1 2">
    <name type="scientific">Natronoglycomyces albus</name>
    <dbReference type="NCBI Taxonomy" id="2811108"/>
    <lineage>
        <taxon>Bacteria</taxon>
        <taxon>Bacillati</taxon>
        <taxon>Actinomycetota</taxon>
        <taxon>Actinomycetes</taxon>
        <taxon>Glycomycetales</taxon>
        <taxon>Glycomycetaceae</taxon>
        <taxon>Natronoglycomyces</taxon>
    </lineage>
</organism>
<evidence type="ECO:0000313" key="1">
    <source>
        <dbReference type="EMBL" id="QSB03847.1"/>
    </source>
</evidence>
<accession>A0A895XG42</accession>
<protein>
    <submittedName>
        <fullName evidence="1">Uncharacterized protein</fullName>
    </submittedName>
</protein>
<dbReference type="KEGG" id="nav:JQS30_08385"/>